<dbReference type="Gene3D" id="3.30.420.10">
    <property type="entry name" value="Ribonuclease H-like superfamily/Ribonuclease H"/>
    <property type="match status" value="2"/>
</dbReference>
<reference evidence="2" key="1">
    <citation type="submission" date="2025-08" db="UniProtKB">
        <authorList>
            <consortium name="RefSeq"/>
        </authorList>
    </citation>
    <scope>IDENTIFICATION</scope>
</reference>
<dbReference type="OrthoDB" id="10032414at2759"/>
<sequence>MELGWELMLHPPYSPDIAPSDYYLFRSLQNYLDDVYCQQLDKLNAAIKEKRPELVNRKGVIFHHNNVRPHTSLVTRQKLMELGWELMLHPPYSPDIAPSDYYLFRSLQNYLDGKTFKDDEAVKSHLDQFLPIKTRSSTSVEL</sequence>
<dbReference type="InterPro" id="IPR052709">
    <property type="entry name" value="Transposase-MT_Hybrid"/>
</dbReference>
<protein>
    <submittedName>
        <fullName evidence="2">Histone-lysine N-methyltransferase SETMAR-like</fullName>
    </submittedName>
</protein>
<dbReference type="PANTHER" id="PTHR46060">
    <property type="entry name" value="MARINER MOS1 TRANSPOSASE-LIKE PROTEIN"/>
    <property type="match status" value="1"/>
</dbReference>
<gene>
    <name evidence="2" type="primary">LOC106748377</name>
</gene>
<dbReference type="GO" id="GO:0035861">
    <property type="term" value="C:site of double-strand break"/>
    <property type="evidence" value="ECO:0007669"/>
    <property type="project" value="TreeGrafter"/>
</dbReference>
<evidence type="ECO:0000313" key="1">
    <source>
        <dbReference type="Proteomes" id="UP000515204"/>
    </source>
</evidence>
<proteinExistence type="predicted"/>
<dbReference type="GeneID" id="106748377"/>
<organism evidence="1 2">
    <name type="scientific">Dinoponera quadriceps</name>
    <name type="common">South American ant</name>
    <dbReference type="NCBI Taxonomy" id="609295"/>
    <lineage>
        <taxon>Eukaryota</taxon>
        <taxon>Metazoa</taxon>
        <taxon>Ecdysozoa</taxon>
        <taxon>Arthropoda</taxon>
        <taxon>Hexapoda</taxon>
        <taxon>Insecta</taxon>
        <taxon>Pterygota</taxon>
        <taxon>Neoptera</taxon>
        <taxon>Endopterygota</taxon>
        <taxon>Hymenoptera</taxon>
        <taxon>Apocrita</taxon>
        <taxon>Aculeata</taxon>
        <taxon>Formicoidea</taxon>
        <taxon>Formicidae</taxon>
        <taxon>Ponerinae</taxon>
        <taxon>Ponerini</taxon>
        <taxon>Dinoponera</taxon>
    </lineage>
</organism>
<name>A0A6P3XW39_DINQU</name>
<dbReference type="GO" id="GO:0031297">
    <property type="term" value="P:replication fork processing"/>
    <property type="evidence" value="ECO:0007669"/>
    <property type="project" value="TreeGrafter"/>
</dbReference>
<dbReference type="GO" id="GO:0015074">
    <property type="term" value="P:DNA integration"/>
    <property type="evidence" value="ECO:0007669"/>
    <property type="project" value="TreeGrafter"/>
</dbReference>
<dbReference type="AlphaFoldDB" id="A0A6P3XW39"/>
<dbReference type="GO" id="GO:0003690">
    <property type="term" value="F:double-stranded DNA binding"/>
    <property type="evidence" value="ECO:0007669"/>
    <property type="project" value="TreeGrafter"/>
</dbReference>
<dbReference type="Proteomes" id="UP000515204">
    <property type="component" value="Unplaced"/>
</dbReference>
<dbReference type="PANTHER" id="PTHR46060:SF2">
    <property type="entry name" value="HISTONE-LYSINE N-METHYLTRANSFERASE SETMAR"/>
    <property type="match status" value="1"/>
</dbReference>
<dbReference type="GO" id="GO:0044547">
    <property type="term" value="F:DNA topoisomerase binding"/>
    <property type="evidence" value="ECO:0007669"/>
    <property type="project" value="TreeGrafter"/>
</dbReference>
<dbReference type="KEGG" id="dqu:106748377"/>
<keyword evidence="1" id="KW-1185">Reference proteome</keyword>
<dbReference type="InterPro" id="IPR036397">
    <property type="entry name" value="RNaseH_sf"/>
</dbReference>
<dbReference type="RefSeq" id="XP_014482317.1">
    <property type="nucleotide sequence ID" value="XM_014626831.1"/>
</dbReference>
<dbReference type="GO" id="GO:0000729">
    <property type="term" value="P:DNA double-strand break processing"/>
    <property type="evidence" value="ECO:0007669"/>
    <property type="project" value="TreeGrafter"/>
</dbReference>
<dbReference type="GO" id="GO:0003697">
    <property type="term" value="F:single-stranded DNA binding"/>
    <property type="evidence" value="ECO:0007669"/>
    <property type="project" value="TreeGrafter"/>
</dbReference>
<dbReference type="GO" id="GO:0044774">
    <property type="term" value="P:mitotic DNA integrity checkpoint signaling"/>
    <property type="evidence" value="ECO:0007669"/>
    <property type="project" value="TreeGrafter"/>
</dbReference>
<dbReference type="GO" id="GO:0000793">
    <property type="term" value="C:condensed chromosome"/>
    <property type="evidence" value="ECO:0007669"/>
    <property type="project" value="TreeGrafter"/>
</dbReference>
<dbReference type="GO" id="GO:0046975">
    <property type="term" value="F:histone H3K36 methyltransferase activity"/>
    <property type="evidence" value="ECO:0007669"/>
    <property type="project" value="TreeGrafter"/>
</dbReference>
<dbReference type="GO" id="GO:0006303">
    <property type="term" value="P:double-strand break repair via nonhomologous end joining"/>
    <property type="evidence" value="ECO:0007669"/>
    <property type="project" value="TreeGrafter"/>
</dbReference>
<accession>A0A6P3XW39</accession>
<evidence type="ECO:0000313" key="2">
    <source>
        <dbReference type="RefSeq" id="XP_014482317.1"/>
    </source>
</evidence>
<dbReference type="GO" id="GO:0000014">
    <property type="term" value="F:single-stranded DNA endodeoxyribonuclease activity"/>
    <property type="evidence" value="ECO:0007669"/>
    <property type="project" value="TreeGrafter"/>
</dbReference>
<dbReference type="GO" id="GO:0005634">
    <property type="term" value="C:nucleus"/>
    <property type="evidence" value="ECO:0007669"/>
    <property type="project" value="TreeGrafter"/>
</dbReference>
<dbReference type="GO" id="GO:0042800">
    <property type="term" value="F:histone H3K4 methyltransferase activity"/>
    <property type="evidence" value="ECO:0007669"/>
    <property type="project" value="TreeGrafter"/>
</dbReference>